<evidence type="ECO:0000313" key="1">
    <source>
        <dbReference type="EMBL" id="KAJ3489227.1"/>
    </source>
</evidence>
<organism evidence="1 2">
    <name type="scientific">Meripilus lineatus</name>
    <dbReference type="NCBI Taxonomy" id="2056292"/>
    <lineage>
        <taxon>Eukaryota</taxon>
        <taxon>Fungi</taxon>
        <taxon>Dikarya</taxon>
        <taxon>Basidiomycota</taxon>
        <taxon>Agaricomycotina</taxon>
        <taxon>Agaricomycetes</taxon>
        <taxon>Polyporales</taxon>
        <taxon>Meripilaceae</taxon>
        <taxon>Meripilus</taxon>
    </lineage>
</organism>
<dbReference type="InterPro" id="IPR029058">
    <property type="entry name" value="AB_hydrolase_fold"/>
</dbReference>
<evidence type="ECO:0000313" key="2">
    <source>
        <dbReference type="Proteomes" id="UP001212997"/>
    </source>
</evidence>
<name>A0AAD5YM18_9APHY</name>
<proteinExistence type="predicted"/>
<dbReference type="EMBL" id="JANAWD010000050">
    <property type="protein sequence ID" value="KAJ3489227.1"/>
    <property type="molecule type" value="Genomic_DNA"/>
</dbReference>
<gene>
    <name evidence="1" type="ORF">NLI96_g2279</name>
</gene>
<sequence length="340" mass="38442">MLSGSTIEFLETKSEALVHLTNGSFDIVTWDLRGLSAYLDRPYHTIPTAPSCFRSSLYRDFVRFNLKHEFAKPDNGTSWYTSSELDENIKLYEWSAEYGQRCFSAQQTTSPSIPYLKYMGTAATTRDLLSLADHLQGPGTPIHFWGLSHGTLIGSYLINMFPERTGRIILDGPVDPRKYTAKPSYLAWEDDVMALFATFKTFIRRCRRGACNIISPKWNGEEIREYVQGVLLVVLSTMFEARQAVPLVPRINASSYIRLSSFSELLFGSTGSSPMKPSDWIAQIRRSYDEVNRMELAGIVATFCGDHADDPIDLPRLDITTELMEINKRAPLSSLQMQTT</sequence>
<reference evidence="1" key="1">
    <citation type="submission" date="2022-07" db="EMBL/GenBank/DDBJ databases">
        <title>Genome Sequence of Physisporinus lineatus.</title>
        <authorList>
            <person name="Buettner E."/>
        </authorList>
    </citation>
    <scope>NUCLEOTIDE SEQUENCE</scope>
    <source>
        <strain evidence="1">VT162</strain>
    </source>
</reference>
<dbReference type="Proteomes" id="UP001212997">
    <property type="component" value="Unassembled WGS sequence"/>
</dbReference>
<dbReference type="SUPFAM" id="SSF53474">
    <property type="entry name" value="alpha/beta-Hydrolases"/>
    <property type="match status" value="1"/>
</dbReference>
<accession>A0AAD5YM18</accession>
<comment type="caution">
    <text evidence="1">The sequence shown here is derived from an EMBL/GenBank/DDBJ whole genome shotgun (WGS) entry which is preliminary data.</text>
</comment>
<protein>
    <recommendedName>
        <fullName evidence="3">AB hydrolase-1 domain-containing protein</fullName>
    </recommendedName>
</protein>
<dbReference type="AlphaFoldDB" id="A0AAD5YM18"/>
<evidence type="ECO:0008006" key="3">
    <source>
        <dbReference type="Google" id="ProtNLM"/>
    </source>
</evidence>
<dbReference type="Gene3D" id="3.40.50.1820">
    <property type="entry name" value="alpha/beta hydrolase"/>
    <property type="match status" value="1"/>
</dbReference>
<keyword evidence="2" id="KW-1185">Reference proteome</keyword>